<organism evidence="4 5">
    <name type="scientific">Vitis vinifera</name>
    <name type="common">Grape</name>
    <dbReference type="NCBI Taxonomy" id="29760"/>
    <lineage>
        <taxon>Eukaryota</taxon>
        <taxon>Viridiplantae</taxon>
        <taxon>Streptophyta</taxon>
        <taxon>Embryophyta</taxon>
        <taxon>Tracheophyta</taxon>
        <taxon>Spermatophyta</taxon>
        <taxon>Magnoliopsida</taxon>
        <taxon>eudicotyledons</taxon>
        <taxon>Gunneridae</taxon>
        <taxon>Pentapetalae</taxon>
        <taxon>rosids</taxon>
        <taxon>Vitales</taxon>
        <taxon>Vitaceae</taxon>
        <taxon>Viteae</taxon>
        <taxon>Vitis</taxon>
    </lineage>
</organism>
<evidence type="ECO:0000313" key="4">
    <source>
        <dbReference type="EMBL" id="WKA11390.1"/>
    </source>
</evidence>
<dbReference type="EMBL" id="CP126665">
    <property type="protein sequence ID" value="WKA11390.1"/>
    <property type="molecule type" value="Genomic_DNA"/>
</dbReference>
<dbReference type="InterPro" id="IPR013320">
    <property type="entry name" value="ConA-like_dom_sf"/>
</dbReference>
<dbReference type="PANTHER" id="PTHR31062">
    <property type="entry name" value="XYLOGLUCAN ENDOTRANSGLUCOSYLASE/HYDROLASE PROTEIN 8-RELATED"/>
    <property type="match status" value="1"/>
</dbReference>
<dbReference type="SUPFAM" id="SSF49899">
    <property type="entry name" value="Concanavalin A-like lectins/glucanases"/>
    <property type="match status" value="1"/>
</dbReference>
<sequence>MLSGVRGAAPRKCINVPFSRNSTPTWVFYHIKSYNGGSEIQLIPDKCIGTIIAFYLSSQNSKHDEIDFEFSINKSNQPSILQTNVFTRRK</sequence>
<dbReference type="InterPro" id="IPR044791">
    <property type="entry name" value="Beta-glucanase/XTH"/>
</dbReference>
<feature type="domain" description="GH16" evidence="3">
    <location>
        <begin position="36"/>
        <end position="88"/>
    </location>
</feature>
<keyword evidence="2" id="KW-0326">Glycosidase</keyword>
<evidence type="ECO:0000259" key="3">
    <source>
        <dbReference type="Pfam" id="PF00722"/>
    </source>
</evidence>
<protein>
    <recommendedName>
        <fullName evidence="3">GH16 domain-containing protein</fullName>
    </recommendedName>
</protein>
<keyword evidence="1" id="KW-0378">Hydrolase</keyword>
<dbReference type="Pfam" id="PF00722">
    <property type="entry name" value="Glyco_hydro_16"/>
    <property type="match status" value="1"/>
</dbReference>
<evidence type="ECO:0000256" key="2">
    <source>
        <dbReference type="ARBA" id="ARBA00023295"/>
    </source>
</evidence>
<dbReference type="InterPro" id="IPR000757">
    <property type="entry name" value="Beta-glucanase-like"/>
</dbReference>
<evidence type="ECO:0000313" key="5">
    <source>
        <dbReference type="Proteomes" id="UP001227230"/>
    </source>
</evidence>
<proteinExistence type="predicted"/>
<dbReference type="Gene3D" id="2.60.120.200">
    <property type="match status" value="1"/>
</dbReference>
<dbReference type="Proteomes" id="UP001227230">
    <property type="component" value="Chromosome 18"/>
</dbReference>
<name>A0ABY9DUN9_VITVI</name>
<keyword evidence="5" id="KW-1185">Reference proteome</keyword>
<accession>A0ABY9DUN9</accession>
<reference evidence="4 5" key="1">
    <citation type="journal article" date="2023" name="Hortic Res">
        <title>The complete reference genome for grapevine (Vitis vinifera L.) genetics and breeding.</title>
        <authorList>
            <person name="Shi X."/>
            <person name="Cao S."/>
            <person name="Wang X."/>
            <person name="Huang S."/>
            <person name="Wang Y."/>
            <person name="Liu Z."/>
            <person name="Liu W."/>
            <person name="Leng X."/>
            <person name="Peng Y."/>
            <person name="Wang N."/>
            <person name="Wang Y."/>
            <person name="Ma Z."/>
            <person name="Xu X."/>
            <person name="Zhang F."/>
            <person name="Xue H."/>
            <person name="Zhong H."/>
            <person name="Wang Y."/>
            <person name="Zhang K."/>
            <person name="Velt A."/>
            <person name="Avia K."/>
            <person name="Holtgrawe D."/>
            <person name="Grimplet J."/>
            <person name="Matus J.T."/>
            <person name="Ware D."/>
            <person name="Wu X."/>
            <person name="Wang H."/>
            <person name="Liu C."/>
            <person name="Fang Y."/>
            <person name="Rustenholz C."/>
            <person name="Cheng Z."/>
            <person name="Xiao H."/>
            <person name="Zhou Y."/>
        </authorList>
    </citation>
    <scope>NUCLEOTIDE SEQUENCE [LARGE SCALE GENOMIC DNA]</scope>
    <source>
        <strain evidence="5">cv. Pinot noir / PN40024</strain>
        <tissue evidence="4">Leaf</tissue>
    </source>
</reference>
<evidence type="ECO:0000256" key="1">
    <source>
        <dbReference type="ARBA" id="ARBA00022801"/>
    </source>
</evidence>
<gene>
    <name evidence="4" type="ORF">VitviT2T_028892</name>
</gene>